<dbReference type="EMBL" id="JAOQAZ010000002">
    <property type="protein sequence ID" value="KAJ4269802.1"/>
    <property type="molecule type" value="Genomic_DNA"/>
</dbReference>
<evidence type="ECO:0000256" key="1">
    <source>
        <dbReference type="SAM" id="SignalP"/>
    </source>
</evidence>
<comment type="caution">
    <text evidence="2">The sequence shown here is derived from an EMBL/GenBank/DDBJ whole genome shotgun (WGS) entry which is preliminary data.</text>
</comment>
<accession>A0A9W8SCJ7</accession>
<evidence type="ECO:0000313" key="2">
    <source>
        <dbReference type="EMBL" id="KAJ4269802.1"/>
    </source>
</evidence>
<gene>
    <name evidence="2" type="ORF">NW762_001471</name>
</gene>
<evidence type="ECO:0000313" key="3">
    <source>
        <dbReference type="Proteomes" id="UP001152049"/>
    </source>
</evidence>
<protein>
    <submittedName>
        <fullName evidence="2">Uncharacterized protein</fullName>
    </submittedName>
</protein>
<name>A0A9W8SCJ7_9HYPO</name>
<sequence length="164" mass="18563">MFWLYYTFRFICFLHVSFHSTYNTVPFHEAEPRGGHQEPGEDWRGGPVLDISYQILNERGDPAYYSEYPATISSSYAVHGVFAILAMVAAELALSKLDIQPTAAPSSIGQIIPLVISGSTAIRATWLFVRLFRKRDGSGFIWPFRRHTFGRLWPIESSDGEDEA</sequence>
<organism evidence="2 3">
    <name type="scientific">Fusarium torreyae</name>
    <dbReference type="NCBI Taxonomy" id="1237075"/>
    <lineage>
        <taxon>Eukaryota</taxon>
        <taxon>Fungi</taxon>
        <taxon>Dikarya</taxon>
        <taxon>Ascomycota</taxon>
        <taxon>Pezizomycotina</taxon>
        <taxon>Sordariomycetes</taxon>
        <taxon>Hypocreomycetidae</taxon>
        <taxon>Hypocreales</taxon>
        <taxon>Nectriaceae</taxon>
        <taxon>Fusarium</taxon>
    </lineage>
</organism>
<keyword evidence="1" id="KW-0732">Signal</keyword>
<dbReference type="OrthoDB" id="4834801at2759"/>
<feature type="chain" id="PRO_5040891984" evidence="1">
    <location>
        <begin position="24"/>
        <end position="164"/>
    </location>
</feature>
<reference evidence="2" key="1">
    <citation type="submission" date="2022-09" db="EMBL/GenBank/DDBJ databases">
        <title>Fusarium specimens isolated from Avocado Roots.</title>
        <authorList>
            <person name="Stajich J."/>
            <person name="Roper C."/>
            <person name="Heimlech-Rivalta G."/>
        </authorList>
    </citation>
    <scope>NUCLEOTIDE SEQUENCE</scope>
    <source>
        <strain evidence="2">CF00136</strain>
    </source>
</reference>
<feature type="signal peptide" evidence="1">
    <location>
        <begin position="1"/>
        <end position="23"/>
    </location>
</feature>
<proteinExistence type="predicted"/>
<keyword evidence="3" id="KW-1185">Reference proteome</keyword>
<dbReference type="AlphaFoldDB" id="A0A9W8SCJ7"/>
<dbReference type="Proteomes" id="UP001152049">
    <property type="component" value="Unassembled WGS sequence"/>
</dbReference>